<evidence type="ECO:0000256" key="7">
    <source>
        <dbReference type="SAM" id="Phobius"/>
    </source>
</evidence>
<protein>
    <submittedName>
        <fullName evidence="8">YihY/virulence factor BrkB family protein</fullName>
    </submittedName>
</protein>
<keyword evidence="5 7" id="KW-0472">Membrane</keyword>
<sequence length="371" mass="38336">MPGALARARDAALARWHALRARHEVVDHAARAYGRADEVLWARMAGGITYAVFLSLFPLLAVAFAVVALLVDTVPRVRQDLETAIEEWLPGLLGDGPGQVDLGDVASAGTTAGVVGLLTLLWTGTGAVDALRDGLRVVFGTTEQGAALPVRKLRDLLVMVVVGAVVLLSVSLSSVATQVTGQLLGLVGLDGSPAATVSLRLLALGIALTLDVVVLSLLFRLLSARDLTWRQVRGGAVLGAVLLEVLKQLAGVLLASASNPLYATFAVAVGLLLWINYSARALMLAASWVATERSVLAQVTQVEAVTASSLPLVVVPDAEVDAGADAGADAAAGTGTGPGDRRGAGAPRRGLPARLLAGLRGRLRPRLPGRR</sequence>
<feature type="transmembrane region" description="Helical" evidence="7">
    <location>
        <begin position="261"/>
        <end position="279"/>
    </location>
</feature>
<dbReference type="GO" id="GO:0005886">
    <property type="term" value="C:plasma membrane"/>
    <property type="evidence" value="ECO:0007669"/>
    <property type="project" value="UniProtKB-SubCell"/>
</dbReference>
<dbReference type="AlphaFoldDB" id="A0A3A3Z407"/>
<dbReference type="OrthoDB" id="4127374at2"/>
<evidence type="ECO:0000256" key="5">
    <source>
        <dbReference type="ARBA" id="ARBA00023136"/>
    </source>
</evidence>
<dbReference type="Pfam" id="PF03631">
    <property type="entry name" value="Virul_fac_BrkB"/>
    <property type="match status" value="1"/>
</dbReference>
<accession>A0A3A3Z407</accession>
<evidence type="ECO:0000313" key="9">
    <source>
        <dbReference type="Proteomes" id="UP000265614"/>
    </source>
</evidence>
<comment type="caution">
    <text evidence="8">The sequence shown here is derived from an EMBL/GenBank/DDBJ whole genome shotgun (WGS) entry which is preliminary data.</text>
</comment>
<comment type="subcellular location">
    <subcellularLocation>
        <location evidence="1">Cell membrane</location>
        <topology evidence="1">Multi-pass membrane protein</topology>
    </subcellularLocation>
</comment>
<keyword evidence="4 7" id="KW-1133">Transmembrane helix</keyword>
<keyword evidence="3 7" id="KW-0812">Transmembrane</keyword>
<name>A0A3A3Z407_9ACTN</name>
<proteinExistence type="predicted"/>
<feature type="transmembrane region" description="Helical" evidence="7">
    <location>
        <begin position="197"/>
        <end position="222"/>
    </location>
</feature>
<feature type="region of interest" description="Disordered" evidence="6">
    <location>
        <begin position="327"/>
        <end position="352"/>
    </location>
</feature>
<evidence type="ECO:0000313" key="8">
    <source>
        <dbReference type="EMBL" id="RJK95277.1"/>
    </source>
</evidence>
<dbReference type="PANTHER" id="PTHR30213">
    <property type="entry name" value="INNER MEMBRANE PROTEIN YHJD"/>
    <property type="match status" value="1"/>
</dbReference>
<keyword evidence="9" id="KW-1185">Reference proteome</keyword>
<evidence type="ECO:0000256" key="2">
    <source>
        <dbReference type="ARBA" id="ARBA00022475"/>
    </source>
</evidence>
<feature type="transmembrane region" description="Helical" evidence="7">
    <location>
        <begin position="234"/>
        <end position="255"/>
    </location>
</feature>
<gene>
    <name evidence="8" type="ORF">D5H78_11430</name>
</gene>
<keyword evidence="2" id="KW-1003">Cell membrane</keyword>
<evidence type="ECO:0000256" key="6">
    <source>
        <dbReference type="SAM" id="MobiDB-lite"/>
    </source>
</evidence>
<feature type="transmembrane region" description="Helical" evidence="7">
    <location>
        <begin position="48"/>
        <end position="71"/>
    </location>
</feature>
<evidence type="ECO:0000256" key="1">
    <source>
        <dbReference type="ARBA" id="ARBA00004651"/>
    </source>
</evidence>
<evidence type="ECO:0000256" key="3">
    <source>
        <dbReference type="ARBA" id="ARBA00022692"/>
    </source>
</evidence>
<dbReference type="InterPro" id="IPR017039">
    <property type="entry name" value="Virul_fac_BrkB"/>
</dbReference>
<evidence type="ECO:0000256" key="4">
    <source>
        <dbReference type="ARBA" id="ARBA00022989"/>
    </source>
</evidence>
<feature type="transmembrane region" description="Helical" evidence="7">
    <location>
        <begin position="156"/>
        <end position="177"/>
    </location>
</feature>
<dbReference type="EMBL" id="QZEZ01000005">
    <property type="protein sequence ID" value="RJK95277.1"/>
    <property type="molecule type" value="Genomic_DNA"/>
</dbReference>
<reference evidence="8 9" key="1">
    <citation type="submission" date="2018-09" db="EMBL/GenBank/DDBJ databases">
        <title>YIM 75000 draft genome.</title>
        <authorList>
            <person name="Tang S."/>
            <person name="Feng Y."/>
        </authorList>
    </citation>
    <scope>NUCLEOTIDE SEQUENCE [LARGE SCALE GENOMIC DNA]</scope>
    <source>
        <strain evidence="8 9">YIM 75000</strain>
    </source>
</reference>
<dbReference type="PANTHER" id="PTHR30213:SF1">
    <property type="entry name" value="INNER MEMBRANE PROTEIN YHJD"/>
    <property type="match status" value="1"/>
</dbReference>
<dbReference type="Proteomes" id="UP000265614">
    <property type="component" value="Unassembled WGS sequence"/>
</dbReference>
<organism evidence="8 9">
    <name type="scientific">Vallicoccus soli</name>
    <dbReference type="NCBI Taxonomy" id="2339232"/>
    <lineage>
        <taxon>Bacteria</taxon>
        <taxon>Bacillati</taxon>
        <taxon>Actinomycetota</taxon>
        <taxon>Actinomycetes</taxon>
        <taxon>Motilibacterales</taxon>
        <taxon>Vallicoccaceae</taxon>
        <taxon>Vallicoccus</taxon>
    </lineage>
</organism>